<sequence>MIIREYHIQEKFRKKFFFREQFPKSLLPLLFRLKISTPNKGKNATFLHTSSSNTYCAAVPTIPASSGIFQIIAQHYIDVIERRLESFYRLLRQCSCGHMVDQDMMKGPNPIDDSRKQPPNSTPDKESKFARVKRMLTCNNRPPSTYDEAKASCKARKRKERQESISSIFQERKVIRSNSEERPIPNGTEIISKQDSNIRRVSSHEDFHKTNNSALANSISDKTTESLIIEENGTNKKVSPCRDISADIFIYDECEYEKRRSHERFSKSMTHRSKYSTQGRRPRTKHFSKCKDKHDAARDSFRKISPKRHFENEIRSKEFEPEDKDLACDFLQLRCEEKERSPSPVHTPISPPLDLSTLHEQIDCSEPIPSSSNRLICENTDTLPSLSVASNRLLSSPRNSVIITQRIYLSSEVPQNNTSMGKDDINPQEERLKHLSKQINSIKKKIKKYDEEFETKFGYRPSHADKLNDKTMKKLCADLSKLKKEQKQLKEDSTTVYFKNASEVKTENEKARKAESTLQDTLVEIENRLNAKRATSERSEALEQMTNDQLVEEKIAVQKALLYLESMHGRPSNKEDRDLVRPIYDRYRQLKRLVRLTTPSNNINELATIHEHETMDFVSLPTQTPETESEKQNPNNGSTDSDTDTSIGENLHSLSLEELQQQQRQTSEEKKELRRSLKQFEDDFQTRTGKKLQKEDRTPMEHVYVQYKKAKAKLRLLDALVGKQAL</sequence>
<evidence type="ECO:0000313" key="5">
    <source>
        <dbReference type="EMBL" id="KAK9745065.1"/>
    </source>
</evidence>
<keyword evidence="6" id="KW-1185">Reference proteome</keyword>
<keyword evidence="2" id="KW-0175">Coiled coil</keyword>
<gene>
    <name evidence="5" type="ORF">QE152_g7228</name>
</gene>
<proteinExistence type="inferred from homology"/>
<dbReference type="PANTHER" id="PTHR15904">
    <property type="entry name" value="FAM13"/>
    <property type="match status" value="1"/>
</dbReference>
<feature type="region of interest" description="Disordered" evidence="3">
    <location>
        <begin position="265"/>
        <end position="292"/>
    </location>
</feature>
<evidence type="ECO:0000256" key="3">
    <source>
        <dbReference type="SAM" id="MobiDB-lite"/>
    </source>
</evidence>
<feature type="compositionally biased region" description="Basic and acidic residues" evidence="3">
    <location>
        <begin position="666"/>
        <end position="685"/>
    </location>
</feature>
<comment type="caution">
    <text evidence="5">The sequence shown here is derived from an EMBL/GenBank/DDBJ whole genome shotgun (WGS) entry which is preliminary data.</text>
</comment>
<reference evidence="5 6" key="1">
    <citation type="journal article" date="2024" name="BMC Genomics">
        <title>De novo assembly and annotation of Popillia japonica's genome with initial clues to its potential as an invasive pest.</title>
        <authorList>
            <person name="Cucini C."/>
            <person name="Boschi S."/>
            <person name="Funari R."/>
            <person name="Cardaioli E."/>
            <person name="Iannotti N."/>
            <person name="Marturano G."/>
            <person name="Paoli F."/>
            <person name="Bruttini M."/>
            <person name="Carapelli A."/>
            <person name="Frati F."/>
            <person name="Nardi F."/>
        </authorList>
    </citation>
    <scope>NUCLEOTIDE SEQUENCE [LARGE SCALE GENOMIC DNA]</scope>
    <source>
        <strain evidence="5">DMR45628</strain>
    </source>
</reference>
<feature type="compositionally biased region" description="Low complexity" evidence="3">
    <location>
        <begin position="653"/>
        <end position="665"/>
    </location>
</feature>
<feature type="domain" description="FAM13A-like" evidence="4">
    <location>
        <begin position="655"/>
        <end position="724"/>
    </location>
</feature>
<feature type="compositionally biased region" description="Basic residues" evidence="3">
    <location>
        <begin position="269"/>
        <end position="288"/>
    </location>
</feature>
<organism evidence="5 6">
    <name type="scientific">Popillia japonica</name>
    <name type="common">Japanese beetle</name>
    <dbReference type="NCBI Taxonomy" id="7064"/>
    <lineage>
        <taxon>Eukaryota</taxon>
        <taxon>Metazoa</taxon>
        <taxon>Ecdysozoa</taxon>
        <taxon>Arthropoda</taxon>
        <taxon>Hexapoda</taxon>
        <taxon>Insecta</taxon>
        <taxon>Pterygota</taxon>
        <taxon>Neoptera</taxon>
        <taxon>Endopterygota</taxon>
        <taxon>Coleoptera</taxon>
        <taxon>Polyphaga</taxon>
        <taxon>Scarabaeiformia</taxon>
        <taxon>Scarabaeidae</taxon>
        <taxon>Rutelinae</taxon>
        <taxon>Popillia</taxon>
    </lineage>
</organism>
<feature type="region of interest" description="Disordered" evidence="3">
    <location>
        <begin position="621"/>
        <end position="696"/>
    </location>
</feature>
<feature type="compositionally biased region" description="Polar residues" evidence="3">
    <location>
        <begin position="621"/>
        <end position="648"/>
    </location>
</feature>
<dbReference type="PANTHER" id="PTHR15904:SF17">
    <property type="entry name" value="RHO-GAP DOMAIN-CONTAINING PROTEIN"/>
    <property type="match status" value="1"/>
</dbReference>
<evidence type="ECO:0000256" key="1">
    <source>
        <dbReference type="ARBA" id="ARBA00007549"/>
    </source>
</evidence>
<dbReference type="AlphaFoldDB" id="A0AAW1MFF1"/>
<dbReference type="InterPro" id="IPR059029">
    <property type="entry name" value="FAM13A_dom"/>
</dbReference>
<dbReference type="Pfam" id="PF26116">
    <property type="entry name" value="FAM13A"/>
    <property type="match status" value="1"/>
</dbReference>
<name>A0AAW1MFF1_POPJA</name>
<accession>A0AAW1MFF1</accession>
<comment type="similarity">
    <text evidence="1">Belongs to the FAM13 family.</text>
</comment>
<feature type="region of interest" description="Disordered" evidence="3">
    <location>
        <begin position="140"/>
        <end position="165"/>
    </location>
</feature>
<dbReference type="EMBL" id="JASPKY010000052">
    <property type="protein sequence ID" value="KAK9745065.1"/>
    <property type="molecule type" value="Genomic_DNA"/>
</dbReference>
<evidence type="ECO:0000259" key="4">
    <source>
        <dbReference type="Pfam" id="PF26116"/>
    </source>
</evidence>
<dbReference type="InterPro" id="IPR039102">
    <property type="entry name" value="FAM13"/>
</dbReference>
<protein>
    <recommendedName>
        <fullName evidence="4">FAM13A-like domain-containing protein</fullName>
    </recommendedName>
</protein>
<dbReference type="Proteomes" id="UP001458880">
    <property type="component" value="Unassembled WGS sequence"/>
</dbReference>
<feature type="region of interest" description="Disordered" evidence="3">
    <location>
        <begin position="102"/>
        <end position="128"/>
    </location>
</feature>
<evidence type="ECO:0000256" key="2">
    <source>
        <dbReference type="SAM" id="Coils"/>
    </source>
</evidence>
<feature type="coiled-coil region" evidence="2">
    <location>
        <begin position="432"/>
        <end position="528"/>
    </location>
</feature>
<evidence type="ECO:0000313" key="6">
    <source>
        <dbReference type="Proteomes" id="UP001458880"/>
    </source>
</evidence>